<dbReference type="PATRIC" id="fig|134601.6.peg.4829"/>
<protein>
    <recommendedName>
        <fullName evidence="4">3-oxoacyl-[acyl-carrier-protein] reductase MabA</fullName>
    </recommendedName>
</protein>
<comment type="subcellular location">
    <subcellularLocation>
        <location evidence="1">Secreted</location>
        <location evidence="1">Cell wall</location>
    </subcellularLocation>
</comment>
<name>A0A0K0XA84_MYCGD</name>
<dbReference type="STRING" id="134601.AFA91_23355"/>
<dbReference type="EMBL" id="CP012150">
    <property type="protein sequence ID" value="AKS34339.1"/>
    <property type="molecule type" value="Genomic_DNA"/>
</dbReference>
<dbReference type="InterPro" id="IPR050259">
    <property type="entry name" value="SDR"/>
</dbReference>
<dbReference type="InterPro" id="IPR002347">
    <property type="entry name" value="SDR_fam"/>
</dbReference>
<dbReference type="AlphaFoldDB" id="A0A0K0XA84"/>
<evidence type="ECO:0000256" key="5">
    <source>
        <dbReference type="ARBA" id="ARBA00047400"/>
    </source>
</evidence>
<accession>A0A0K0XA84</accession>
<evidence type="ECO:0000256" key="3">
    <source>
        <dbReference type="ARBA" id="ARBA00022512"/>
    </source>
</evidence>
<dbReference type="Pfam" id="PF00106">
    <property type="entry name" value="adh_short"/>
    <property type="match status" value="1"/>
</dbReference>
<dbReference type="PANTHER" id="PTHR42879">
    <property type="entry name" value="3-OXOACYL-(ACYL-CARRIER-PROTEIN) REDUCTASE"/>
    <property type="match status" value="1"/>
</dbReference>
<evidence type="ECO:0000256" key="1">
    <source>
        <dbReference type="ARBA" id="ARBA00004191"/>
    </source>
</evidence>
<sequence>MDLNIAGKTALVTASSSGIGLAAATAIAAEGAAVVLNGRDEDRLKQAEERLREQVPDASVRLVVADVGTEHGVRTVTAAEPAVDILVNGVGAYGPADFADITDAQWTRYWEVNVLSGVRLSRHYLPEMLRRNDNGRIVLVGTDAGVMVSSMMMHYEVTKSAVLALARGLADLTRGSTVTVNSVVPGPTATDGMESVLAGIASSTGVTRDDVVAGFFAQGRQTSLLQRLATAEEVANLITYLVSPRSAATNGAAVRVEGGSIPTVL</sequence>
<evidence type="ECO:0000256" key="2">
    <source>
        <dbReference type="ARBA" id="ARBA00006484"/>
    </source>
</evidence>
<dbReference type="GO" id="GO:0004316">
    <property type="term" value="F:3-oxoacyl-[acyl-carrier-protein] reductase (NADPH) activity"/>
    <property type="evidence" value="ECO:0007669"/>
    <property type="project" value="UniProtKB-EC"/>
</dbReference>
<keyword evidence="3" id="KW-0964">Secreted</keyword>
<dbReference type="PANTHER" id="PTHR42879:SF6">
    <property type="entry name" value="NADPH-DEPENDENT REDUCTASE BACG"/>
    <property type="match status" value="1"/>
</dbReference>
<dbReference type="Gene3D" id="3.40.50.720">
    <property type="entry name" value="NAD(P)-binding Rossmann-like Domain"/>
    <property type="match status" value="1"/>
</dbReference>
<dbReference type="PRINTS" id="PR00081">
    <property type="entry name" value="GDHRDH"/>
</dbReference>
<dbReference type="RefSeq" id="WP_049746797.1">
    <property type="nucleotide sequence ID" value="NZ_CP012150.1"/>
</dbReference>
<evidence type="ECO:0000313" key="7">
    <source>
        <dbReference type="Proteomes" id="UP000062255"/>
    </source>
</evidence>
<dbReference type="SUPFAM" id="SSF51735">
    <property type="entry name" value="NAD(P)-binding Rossmann-fold domains"/>
    <property type="match status" value="1"/>
</dbReference>
<dbReference type="KEGG" id="mgo:AFA91_23355"/>
<gene>
    <name evidence="6" type="ORF">AFA91_23355</name>
</gene>
<evidence type="ECO:0000256" key="4">
    <source>
        <dbReference type="ARBA" id="ARBA00040781"/>
    </source>
</evidence>
<comment type="similarity">
    <text evidence="2">Belongs to the short-chain dehydrogenases/reductases (SDR) family.</text>
</comment>
<evidence type="ECO:0000313" key="6">
    <source>
        <dbReference type="EMBL" id="AKS34339.1"/>
    </source>
</evidence>
<organism evidence="6 7">
    <name type="scientific">Mycolicibacterium goodii</name>
    <name type="common">Mycobacterium goodii</name>
    <dbReference type="NCBI Taxonomy" id="134601"/>
    <lineage>
        <taxon>Bacteria</taxon>
        <taxon>Bacillati</taxon>
        <taxon>Actinomycetota</taxon>
        <taxon>Actinomycetes</taxon>
        <taxon>Mycobacteriales</taxon>
        <taxon>Mycobacteriaceae</taxon>
        <taxon>Mycolicibacterium</taxon>
    </lineage>
</organism>
<reference evidence="6 7" key="1">
    <citation type="submission" date="2015-07" db="EMBL/GenBank/DDBJ databases">
        <title>Complete genome sequence of Mycobacterium goodii X7B, a facultative thermophilic biodesulfurizing bacterium.</title>
        <authorList>
            <person name="Yu B."/>
            <person name="Li F."/>
            <person name="Xu P."/>
        </authorList>
    </citation>
    <scope>NUCLEOTIDE SEQUENCE [LARGE SCALE GENOMIC DNA]</scope>
    <source>
        <strain evidence="6 7">X7B</strain>
    </source>
</reference>
<keyword evidence="3" id="KW-0134">Cell wall</keyword>
<dbReference type="Proteomes" id="UP000062255">
    <property type="component" value="Chromosome"/>
</dbReference>
<dbReference type="OrthoDB" id="9793325at2"/>
<dbReference type="InterPro" id="IPR036291">
    <property type="entry name" value="NAD(P)-bd_dom_sf"/>
</dbReference>
<comment type="catalytic activity">
    <reaction evidence="5">
        <text>a (3R)-hydroxyacyl-[ACP] + NADP(+) = a 3-oxoacyl-[ACP] + NADPH + H(+)</text>
        <dbReference type="Rhea" id="RHEA:17397"/>
        <dbReference type="Rhea" id="RHEA-COMP:9916"/>
        <dbReference type="Rhea" id="RHEA-COMP:9945"/>
        <dbReference type="ChEBI" id="CHEBI:15378"/>
        <dbReference type="ChEBI" id="CHEBI:57783"/>
        <dbReference type="ChEBI" id="CHEBI:58349"/>
        <dbReference type="ChEBI" id="CHEBI:78776"/>
        <dbReference type="ChEBI" id="CHEBI:78827"/>
        <dbReference type="EC" id="1.1.1.100"/>
    </reaction>
    <physiologicalReaction direction="right-to-left" evidence="5">
        <dbReference type="Rhea" id="RHEA:17399"/>
    </physiologicalReaction>
</comment>
<proteinExistence type="inferred from homology"/>